<comment type="caution">
    <text evidence="1">The sequence shown here is derived from an EMBL/GenBank/DDBJ whole genome shotgun (WGS) entry which is preliminary data.</text>
</comment>
<dbReference type="GO" id="GO:0004062">
    <property type="term" value="F:aryl sulfotransferase activity"/>
    <property type="evidence" value="ECO:0007669"/>
    <property type="project" value="InterPro"/>
</dbReference>
<evidence type="ECO:0000313" key="1">
    <source>
        <dbReference type="EMBL" id="PCJ27477.1"/>
    </source>
</evidence>
<dbReference type="Gene3D" id="2.60.40.10">
    <property type="entry name" value="Immunoglobulins"/>
    <property type="match status" value="1"/>
</dbReference>
<accession>A0A2A5B7C3</accession>
<name>A0A2A5B7C3_9GAMM</name>
<dbReference type="InterPro" id="IPR003961">
    <property type="entry name" value="FN3_dom"/>
</dbReference>
<dbReference type="InterPro" id="IPR053143">
    <property type="entry name" value="Arylsulfate_ST"/>
</dbReference>
<protein>
    <recommendedName>
        <fullName evidence="3">Fibronectin type-III domain-containing protein</fullName>
    </recommendedName>
</protein>
<dbReference type="InterPro" id="IPR013783">
    <property type="entry name" value="Ig-like_fold"/>
</dbReference>
<reference evidence="2" key="1">
    <citation type="submission" date="2017-08" db="EMBL/GenBank/DDBJ databases">
        <title>A dynamic microbial community with high functional redundancy inhabits the cold, oxic subseafloor aquifer.</title>
        <authorList>
            <person name="Tully B.J."/>
            <person name="Wheat C.G."/>
            <person name="Glazer B.T."/>
            <person name="Huber J.A."/>
        </authorList>
    </citation>
    <scope>NUCLEOTIDE SEQUENCE [LARGE SCALE GENOMIC DNA]</scope>
</reference>
<dbReference type="InterPro" id="IPR036116">
    <property type="entry name" value="FN3_sf"/>
</dbReference>
<organism evidence="1 2">
    <name type="scientific">SAR86 cluster bacterium</name>
    <dbReference type="NCBI Taxonomy" id="2030880"/>
    <lineage>
        <taxon>Bacteria</taxon>
        <taxon>Pseudomonadati</taxon>
        <taxon>Pseudomonadota</taxon>
        <taxon>Gammaproteobacteria</taxon>
        <taxon>SAR86 cluster</taxon>
    </lineage>
</organism>
<dbReference type="Pfam" id="PF05935">
    <property type="entry name" value="Arylsulfotrans"/>
    <property type="match status" value="1"/>
</dbReference>
<dbReference type="EMBL" id="NVVJ01000006">
    <property type="protein sequence ID" value="PCJ27477.1"/>
    <property type="molecule type" value="Genomic_DNA"/>
</dbReference>
<dbReference type="PANTHER" id="PTHR35340:SF5">
    <property type="entry name" value="ASST-DOMAIN-CONTAINING PROTEIN"/>
    <property type="match status" value="1"/>
</dbReference>
<dbReference type="SUPFAM" id="SSF49265">
    <property type="entry name" value="Fibronectin type III"/>
    <property type="match status" value="1"/>
</dbReference>
<dbReference type="PANTHER" id="PTHR35340">
    <property type="entry name" value="PQQ ENZYME REPEAT PROTEIN-RELATED"/>
    <property type="match status" value="1"/>
</dbReference>
<dbReference type="InterPro" id="IPR011044">
    <property type="entry name" value="Quino_amine_DH_bsu"/>
</dbReference>
<evidence type="ECO:0008006" key="3">
    <source>
        <dbReference type="Google" id="ProtNLM"/>
    </source>
</evidence>
<dbReference type="SUPFAM" id="SSF50969">
    <property type="entry name" value="YVTN repeat-like/Quinoprotein amine dehydrogenase"/>
    <property type="match status" value="1"/>
</dbReference>
<evidence type="ECO:0000313" key="2">
    <source>
        <dbReference type="Proteomes" id="UP000218327"/>
    </source>
</evidence>
<dbReference type="InterPro" id="IPR010262">
    <property type="entry name" value="Arylsulfotransferase_bact"/>
</dbReference>
<sequence length="452" mass="49836">MSNTFGFNRIYVLPISKIIFLMAAVFCASNVMAQLSTPRLGVSNGRESLALSWSAVDGATGYTLYYAPFPYVGPDSVLSLDMGLEQSISGLLPEGASYYVAVEAYNEVETSNFSNVEYFILDNDYLSYQSSPGSFNGLTLIAPISSNTSYLIDDFGEVMHQWESTSSPKLSAYLLASGNLLRTGNVATGFFDSGGKGGAIEELDWDGNTVWNFEYSDEDKTLHHDIELLPNGNILALSWEDRGNIWAEVIVEIEKTGSDQGEVVWRWDIFDHLDELGLNSDSATTEDWIHLNSIDYNHASNQILVSSRSHDQIWLINKDDGSVAAISSVQLSGQHDAKWIDDKNAESNITVFDNGDSFSRALELNSAMNSVVFSYGNNDSEFFYSSRISSVQRLANNNTFICSGIDGLIIEIDSAGNKLREYVNAFGGNSPVGIQTDLFRAEKYPTGYTPYF</sequence>
<proteinExistence type="predicted"/>
<gene>
    <name evidence="1" type="ORF">COA96_02975</name>
</gene>
<dbReference type="AlphaFoldDB" id="A0A2A5B7C3"/>
<dbReference type="Proteomes" id="UP000218327">
    <property type="component" value="Unassembled WGS sequence"/>
</dbReference>
<dbReference type="CDD" id="cd00063">
    <property type="entry name" value="FN3"/>
    <property type="match status" value="1"/>
</dbReference>